<dbReference type="Gene3D" id="1.10.287.130">
    <property type="match status" value="1"/>
</dbReference>
<evidence type="ECO:0000256" key="4">
    <source>
        <dbReference type="SAM" id="MobiDB-lite"/>
    </source>
</evidence>
<comment type="catalytic activity">
    <reaction evidence="1">
        <text>ATP + protein L-histidine = ADP + protein N-phospho-L-histidine.</text>
        <dbReference type="EC" id="2.7.13.3"/>
    </reaction>
</comment>
<keyword evidence="3" id="KW-0597">Phosphoprotein</keyword>
<dbReference type="InterPro" id="IPR036890">
    <property type="entry name" value="HATPase_C_sf"/>
</dbReference>
<dbReference type="EC" id="2.7.13.3" evidence="2"/>
<dbReference type="AlphaFoldDB" id="A0A5B0GY63"/>
<dbReference type="Pfam" id="PF02518">
    <property type="entry name" value="HATPase_c"/>
    <property type="match status" value="1"/>
</dbReference>
<protein>
    <recommendedName>
        <fullName evidence="2">histidine kinase</fullName>
        <ecNumber evidence="2">2.7.13.3</ecNumber>
    </recommendedName>
</protein>
<dbReference type="PANTHER" id="PTHR43547:SF2">
    <property type="entry name" value="HYBRID SIGNAL TRANSDUCTION HISTIDINE KINASE C"/>
    <property type="match status" value="1"/>
</dbReference>
<organism evidence="6 7">
    <name type="scientific">Paraburkholderia panacisoli</name>
    <dbReference type="NCBI Taxonomy" id="2603818"/>
    <lineage>
        <taxon>Bacteria</taxon>
        <taxon>Pseudomonadati</taxon>
        <taxon>Pseudomonadota</taxon>
        <taxon>Betaproteobacteria</taxon>
        <taxon>Burkholderiales</taxon>
        <taxon>Burkholderiaceae</taxon>
        <taxon>Paraburkholderia</taxon>
    </lineage>
</organism>
<dbReference type="SUPFAM" id="SSF55874">
    <property type="entry name" value="ATPase domain of HSP90 chaperone/DNA topoisomerase II/histidine kinase"/>
    <property type="match status" value="1"/>
</dbReference>
<evidence type="ECO:0000256" key="2">
    <source>
        <dbReference type="ARBA" id="ARBA00012438"/>
    </source>
</evidence>
<dbReference type="Pfam" id="PF14361">
    <property type="entry name" value="RsbRD_N"/>
    <property type="match status" value="1"/>
</dbReference>
<evidence type="ECO:0000313" key="7">
    <source>
        <dbReference type="Proteomes" id="UP000325273"/>
    </source>
</evidence>
<keyword evidence="6" id="KW-0418">Kinase</keyword>
<dbReference type="RefSeq" id="WP_149672336.1">
    <property type="nucleotide sequence ID" value="NZ_VTUZ01000016.1"/>
</dbReference>
<dbReference type="InterPro" id="IPR025751">
    <property type="entry name" value="RsbRD_N_dom"/>
</dbReference>
<proteinExistence type="predicted"/>
<dbReference type="Pfam" id="PF00512">
    <property type="entry name" value="HisKA"/>
    <property type="match status" value="1"/>
</dbReference>
<evidence type="ECO:0000259" key="5">
    <source>
        <dbReference type="PROSITE" id="PS50109"/>
    </source>
</evidence>
<dbReference type="EMBL" id="VTUZ01000016">
    <property type="protein sequence ID" value="KAA1007794.1"/>
    <property type="molecule type" value="Genomic_DNA"/>
</dbReference>
<sequence>MSLSDFIEANLPELIDEWAEYAGTISLKDSHLTASELRNSARDILIRISADMREPQTEAQRQAKSRGGQHNPESGVDRVAQQHADDRLAQGYGINDVVAEYRALRATVLRRWQQTSPDDGDAFQEMIRFNEAIDQMLSESVRQYAQRTERIRDLLAGVLAHDLRSPLGAILNSAEVILHDTGLSSSSVRAVAIAQRGVVRMRQMIDDLLVFTRTRLGDTLPVDFVPQGIGRICNDAADEVRASYPDARIDVRFTGELDGEWDGARIGQLLVNLLVNAVQHGSGNISLKALGHGAQMTLIVSNAGNPIPAAALPTLFDPLTRASTSHRQSGTSSSMGLGLYICRSIARAHNGTIQAESTEGGTSFTVHIPRFPAPGH</sequence>
<dbReference type="SMART" id="SM00387">
    <property type="entry name" value="HATPase_c"/>
    <property type="match status" value="1"/>
</dbReference>
<name>A0A5B0GY63_9BURK</name>
<keyword evidence="7" id="KW-1185">Reference proteome</keyword>
<dbReference type="SMART" id="SM00388">
    <property type="entry name" value="HisKA"/>
    <property type="match status" value="1"/>
</dbReference>
<dbReference type="SUPFAM" id="SSF47384">
    <property type="entry name" value="Homodimeric domain of signal transducing histidine kinase"/>
    <property type="match status" value="1"/>
</dbReference>
<feature type="region of interest" description="Disordered" evidence="4">
    <location>
        <begin position="49"/>
        <end position="76"/>
    </location>
</feature>
<dbReference type="InterPro" id="IPR004358">
    <property type="entry name" value="Sig_transdc_His_kin-like_C"/>
</dbReference>
<dbReference type="Gene3D" id="3.30.565.10">
    <property type="entry name" value="Histidine kinase-like ATPase, C-terminal domain"/>
    <property type="match status" value="1"/>
</dbReference>
<dbReference type="PANTHER" id="PTHR43547">
    <property type="entry name" value="TWO-COMPONENT HISTIDINE KINASE"/>
    <property type="match status" value="1"/>
</dbReference>
<dbReference type="InterPro" id="IPR003661">
    <property type="entry name" value="HisK_dim/P_dom"/>
</dbReference>
<keyword evidence="6" id="KW-0808">Transferase</keyword>
<dbReference type="InterPro" id="IPR005467">
    <property type="entry name" value="His_kinase_dom"/>
</dbReference>
<dbReference type="PRINTS" id="PR00344">
    <property type="entry name" value="BCTRLSENSOR"/>
</dbReference>
<gene>
    <name evidence="6" type="ORF">FVF58_24125</name>
</gene>
<dbReference type="InterPro" id="IPR036097">
    <property type="entry name" value="HisK_dim/P_sf"/>
</dbReference>
<evidence type="ECO:0000313" key="6">
    <source>
        <dbReference type="EMBL" id="KAA1007794.1"/>
    </source>
</evidence>
<evidence type="ECO:0000256" key="1">
    <source>
        <dbReference type="ARBA" id="ARBA00000085"/>
    </source>
</evidence>
<dbReference type="InterPro" id="IPR003594">
    <property type="entry name" value="HATPase_dom"/>
</dbReference>
<feature type="domain" description="Histidine kinase" evidence="5">
    <location>
        <begin position="158"/>
        <end position="372"/>
    </location>
</feature>
<evidence type="ECO:0000256" key="3">
    <source>
        <dbReference type="ARBA" id="ARBA00022553"/>
    </source>
</evidence>
<accession>A0A5B0GY63</accession>
<dbReference type="GO" id="GO:0000155">
    <property type="term" value="F:phosphorelay sensor kinase activity"/>
    <property type="evidence" value="ECO:0007669"/>
    <property type="project" value="InterPro"/>
</dbReference>
<dbReference type="PROSITE" id="PS50109">
    <property type="entry name" value="HIS_KIN"/>
    <property type="match status" value="1"/>
</dbReference>
<dbReference type="Proteomes" id="UP000325273">
    <property type="component" value="Unassembled WGS sequence"/>
</dbReference>
<comment type="caution">
    <text evidence="6">The sequence shown here is derived from an EMBL/GenBank/DDBJ whole genome shotgun (WGS) entry which is preliminary data.</text>
</comment>
<dbReference type="CDD" id="cd00082">
    <property type="entry name" value="HisKA"/>
    <property type="match status" value="1"/>
</dbReference>
<reference evidence="6 7" key="1">
    <citation type="submission" date="2019-08" db="EMBL/GenBank/DDBJ databases">
        <title>Paraburkholderia sp. DCY113.</title>
        <authorList>
            <person name="Kang J."/>
        </authorList>
    </citation>
    <scope>NUCLEOTIDE SEQUENCE [LARGE SCALE GENOMIC DNA]</scope>
    <source>
        <strain evidence="6 7">DCY113</strain>
    </source>
</reference>